<gene>
    <name evidence="1" type="ORF">WICMUC_000573</name>
</gene>
<dbReference type="AlphaFoldDB" id="A0A9P8THR8"/>
<evidence type="ECO:0008006" key="3">
    <source>
        <dbReference type="Google" id="ProtNLM"/>
    </source>
</evidence>
<organism evidence="1 2">
    <name type="scientific">Wickerhamomyces mucosus</name>
    <dbReference type="NCBI Taxonomy" id="1378264"/>
    <lineage>
        <taxon>Eukaryota</taxon>
        <taxon>Fungi</taxon>
        <taxon>Dikarya</taxon>
        <taxon>Ascomycota</taxon>
        <taxon>Saccharomycotina</taxon>
        <taxon>Saccharomycetes</taxon>
        <taxon>Phaffomycetales</taxon>
        <taxon>Wickerhamomycetaceae</taxon>
        <taxon>Wickerhamomyces</taxon>
    </lineage>
</organism>
<evidence type="ECO:0000313" key="1">
    <source>
        <dbReference type="EMBL" id="KAH3680058.1"/>
    </source>
</evidence>
<dbReference type="OrthoDB" id="5561043at2759"/>
<dbReference type="EMBL" id="JAEUBF010000168">
    <property type="protein sequence ID" value="KAH3680058.1"/>
    <property type="molecule type" value="Genomic_DNA"/>
</dbReference>
<accession>A0A9P8THR8</accession>
<dbReference type="SUPFAM" id="SSF51679">
    <property type="entry name" value="Bacterial luciferase-like"/>
    <property type="match status" value="1"/>
</dbReference>
<sequence>MTVTKKQKIEQPKKKKTLIINAANNGAAGNWRHPTDRSSELGYSIDAWIEYAKIAERGKLNAVFIADHLSPFTSKVEGDSSTKFGWEDAARAGVNISRF</sequence>
<keyword evidence="2" id="KW-1185">Reference proteome</keyword>
<evidence type="ECO:0000313" key="2">
    <source>
        <dbReference type="Proteomes" id="UP000769528"/>
    </source>
</evidence>
<reference evidence="1" key="1">
    <citation type="journal article" date="2021" name="Open Biol.">
        <title>Shared evolutionary footprints suggest mitochondrial oxidative damage underlies multiple complex I losses in fungi.</title>
        <authorList>
            <person name="Schikora-Tamarit M.A."/>
            <person name="Marcet-Houben M."/>
            <person name="Nosek J."/>
            <person name="Gabaldon T."/>
        </authorList>
    </citation>
    <scope>NUCLEOTIDE SEQUENCE</scope>
    <source>
        <strain evidence="1">CBS6341</strain>
    </source>
</reference>
<dbReference type="GO" id="GO:0016705">
    <property type="term" value="F:oxidoreductase activity, acting on paired donors, with incorporation or reduction of molecular oxygen"/>
    <property type="evidence" value="ECO:0007669"/>
    <property type="project" value="InterPro"/>
</dbReference>
<protein>
    <recommendedName>
        <fullName evidence="3">Luciferase-like domain-containing protein</fullName>
    </recommendedName>
</protein>
<comment type="caution">
    <text evidence="1">The sequence shown here is derived from an EMBL/GenBank/DDBJ whole genome shotgun (WGS) entry which is preliminary data.</text>
</comment>
<feature type="non-terminal residue" evidence="1">
    <location>
        <position position="99"/>
    </location>
</feature>
<proteinExistence type="predicted"/>
<dbReference type="Proteomes" id="UP000769528">
    <property type="component" value="Unassembled WGS sequence"/>
</dbReference>
<name>A0A9P8THR8_9ASCO</name>
<reference evidence="1" key="2">
    <citation type="submission" date="2021-01" db="EMBL/GenBank/DDBJ databases">
        <authorList>
            <person name="Schikora-Tamarit M.A."/>
        </authorList>
    </citation>
    <scope>NUCLEOTIDE SEQUENCE</scope>
    <source>
        <strain evidence="1">CBS6341</strain>
    </source>
</reference>
<dbReference type="Gene3D" id="3.20.20.30">
    <property type="entry name" value="Luciferase-like domain"/>
    <property type="match status" value="1"/>
</dbReference>
<dbReference type="InterPro" id="IPR036661">
    <property type="entry name" value="Luciferase-like_sf"/>
</dbReference>